<gene>
    <name evidence="3" type="ORF">N0V89_008628</name>
</gene>
<dbReference type="RefSeq" id="XP_056068937.1">
    <property type="nucleotide sequence ID" value="XM_056217381.1"/>
</dbReference>
<feature type="transmembrane region" description="Helical" evidence="2">
    <location>
        <begin position="7"/>
        <end position="28"/>
    </location>
</feature>
<dbReference type="AlphaFoldDB" id="A0A9W8XH37"/>
<name>A0A9W8XH37_9PLEO</name>
<feature type="region of interest" description="Disordered" evidence="1">
    <location>
        <begin position="223"/>
        <end position="295"/>
    </location>
</feature>
<feature type="transmembrane region" description="Helical" evidence="2">
    <location>
        <begin position="176"/>
        <end position="196"/>
    </location>
</feature>
<evidence type="ECO:0000313" key="3">
    <source>
        <dbReference type="EMBL" id="KAJ4350007.1"/>
    </source>
</evidence>
<dbReference type="GeneID" id="80912158"/>
<keyword evidence="2" id="KW-1133">Transmembrane helix</keyword>
<dbReference type="OrthoDB" id="3796171at2759"/>
<evidence type="ECO:0000256" key="1">
    <source>
        <dbReference type="SAM" id="MobiDB-lite"/>
    </source>
</evidence>
<organism evidence="3 4">
    <name type="scientific">Didymosphaeria variabile</name>
    <dbReference type="NCBI Taxonomy" id="1932322"/>
    <lineage>
        <taxon>Eukaryota</taxon>
        <taxon>Fungi</taxon>
        <taxon>Dikarya</taxon>
        <taxon>Ascomycota</taxon>
        <taxon>Pezizomycotina</taxon>
        <taxon>Dothideomycetes</taxon>
        <taxon>Pleosporomycetidae</taxon>
        <taxon>Pleosporales</taxon>
        <taxon>Massarineae</taxon>
        <taxon>Didymosphaeriaceae</taxon>
        <taxon>Didymosphaeria</taxon>
    </lineage>
</organism>
<protein>
    <submittedName>
        <fullName evidence="3">Uncharacterized protein</fullName>
    </submittedName>
</protein>
<evidence type="ECO:0000313" key="4">
    <source>
        <dbReference type="Proteomes" id="UP001140513"/>
    </source>
</evidence>
<feature type="transmembrane region" description="Helical" evidence="2">
    <location>
        <begin position="104"/>
        <end position="127"/>
    </location>
</feature>
<accession>A0A9W8XH37</accession>
<evidence type="ECO:0000256" key="2">
    <source>
        <dbReference type="SAM" id="Phobius"/>
    </source>
</evidence>
<keyword evidence="2" id="KW-0472">Membrane</keyword>
<comment type="caution">
    <text evidence="3">The sequence shown here is derived from an EMBL/GenBank/DDBJ whole genome shotgun (WGS) entry which is preliminary data.</text>
</comment>
<sequence length="295" mass="31801">MPSHNLRVFLCLTPSLLVLAFSGLIIVLERITQSLLRSHTTRNFRDGSAGITSPGTDLTVNEDYAPTWALLGVGVLGALFACMSAAGMWELRRVDGRRGAGQRIWCWGVLCMNAVMLGVSVGVLAWASSLQAAQSGVNMKEDKAYSRETWLCRIDALYTDQDWAASACGTAKSTRFMLIPVAIGSILAIIAVWFAAKPRGGTSWLVGGKGRYGGFQSVYEMGPQGPPPQYQHAPPQFYPMSQAHPQQQGNPQPGYAMPPQGFRPEPYQPPPGSYAPAPQMQKGGAVVGDPALFRT</sequence>
<reference evidence="3" key="1">
    <citation type="submission" date="2022-10" db="EMBL/GenBank/DDBJ databases">
        <title>Tapping the CABI collections for fungal endophytes: first genome assemblies for Collariella, Neodidymelliopsis, Ascochyta clinopodiicola, Didymella pomorum, Didymosphaeria variabile, Neocosmospora piperis and Neocucurbitaria cava.</title>
        <authorList>
            <person name="Hill R."/>
        </authorList>
    </citation>
    <scope>NUCLEOTIDE SEQUENCE</scope>
    <source>
        <strain evidence="3">IMI 356815</strain>
    </source>
</reference>
<proteinExistence type="predicted"/>
<dbReference type="Proteomes" id="UP001140513">
    <property type="component" value="Unassembled WGS sequence"/>
</dbReference>
<dbReference type="EMBL" id="JAPEUX010000006">
    <property type="protein sequence ID" value="KAJ4350007.1"/>
    <property type="molecule type" value="Genomic_DNA"/>
</dbReference>
<feature type="transmembrane region" description="Helical" evidence="2">
    <location>
        <begin position="68"/>
        <end position="92"/>
    </location>
</feature>
<keyword evidence="4" id="KW-1185">Reference proteome</keyword>
<keyword evidence="2" id="KW-0812">Transmembrane</keyword>